<evidence type="ECO:0000256" key="1">
    <source>
        <dbReference type="SAM" id="Phobius"/>
    </source>
</evidence>
<keyword evidence="1" id="KW-0812">Transmembrane</keyword>
<dbReference type="Pfam" id="PF16344">
    <property type="entry name" value="FecR_C"/>
    <property type="match status" value="1"/>
</dbReference>
<keyword evidence="5" id="KW-1185">Reference proteome</keyword>
<accession>A0ABY6J295</accession>
<dbReference type="RefSeq" id="WP_264281779.1">
    <property type="nucleotide sequence ID" value="NZ_CP107006.1"/>
</dbReference>
<organism evidence="4 5">
    <name type="scientific">Chitinophaga horti</name>
    <dbReference type="NCBI Taxonomy" id="2920382"/>
    <lineage>
        <taxon>Bacteria</taxon>
        <taxon>Pseudomonadati</taxon>
        <taxon>Bacteroidota</taxon>
        <taxon>Chitinophagia</taxon>
        <taxon>Chitinophagales</taxon>
        <taxon>Chitinophagaceae</taxon>
        <taxon>Chitinophaga</taxon>
    </lineage>
</organism>
<dbReference type="PIRSF" id="PIRSF018266">
    <property type="entry name" value="FecR"/>
    <property type="match status" value="1"/>
</dbReference>
<protein>
    <submittedName>
        <fullName evidence="4">DUF4974 domain-containing protein</fullName>
    </submittedName>
</protein>
<dbReference type="Gene3D" id="2.60.120.1440">
    <property type="match status" value="1"/>
</dbReference>
<keyword evidence="1" id="KW-1133">Transmembrane helix</keyword>
<dbReference type="Proteomes" id="UP001162741">
    <property type="component" value="Chromosome"/>
</dbReference>
<sequence length="305" mass="34291">MKIDEALLAKYFKGTCNEAEQAVVEAYIASGDTPELDALMRNVWEEKAVPVKRMHRTWYAAAAAVLAFGIVCGWAWQRNSHRKQMAVLQSVKDTLYNASPNVKRVTLPDGSRILLGAYTQVVYHPEAVREVWLQGEAFFDVRADEQHPFYVHTDSLTTTVLGTTFNISTRNRANGSIEVSLFTGRIAIKVKEGNIAFAQTLRPGEMVSYRKGTMPLAPGKFKANEVLDWRTGKLIFENTTLEDAFARLQSRFGCHIQVEDEQLMKKKVSAEFTPGTSVESILQSLSYVHQFSYTQTSHQTFIVGK</sequence>
<dbReference type="PANTHER" id="PTHR30273">
    <property type="entry name" value="PERIPLASMIC SIGNAL SENSOR AND SIGMA FACTOR ACTIVATOR FECR-RELATED"/>
    <property type="match status" value="1"/>
</dbReference>
<dbReference type="Gene3D" id="3.55.50.30">
    <property type="match status" value="1"/>
</dbReference>
<evidence type="ECO:0000259" key="3">
    <source>
        <dbReference type="Pfam" id="PF16344"/>
    </source>
</evidence>
<dbReference type="EMBL" id="CP107006">
    <property type="protein sequence ID" value="UYQ93771.1"/>
    <property type="molecule type" value="Genomic_DNA"/>
</dbReference>
<dbReference type="InterPro" id="IPR012373">
    <property type="entry name" value="Ferrdict_sens_TM"/>
</dbReference>
<feature type="transmembrane region" description="Helical" evidence="1">
    <location>
        <begin position="57"/>
        <end position="76"/>
    </location>
</feature>
<name>A0ABY6J295_9BACT</name>
<evidence type="ECO:0000313" key="5">
    <source>
        <dbReference type="Proteomes" id="UP001162741"/>
    </source>
</evidence>
<dbReference type="InterPro" id="IPR032508">
    <property type="entry name" value="FecR_C"/>
</dbReference>
<evidence type="ECO:0000313" key="4">
    <source>
        <dbReference type="EMBL" id="UYQ93771.1"/>
    </source>
</evidence>
<dbReference type="PANTHER" id="PTHR30273:SF2">
    <property type="entry name" value="PROTEIN FECR"/>
    <property type="match status" value="1"/>
</dbReference>
<evidence type="ECO:0000259" key="2">
    <source>
        <dbReference type="Pfam" id="PF04773"/>
    </source>
</evidence>
<reference evidence="4" key="1">
    <citation type="submission" date="2022-10" db="EMBL/GenBank/DDBJ databases">
        <title>Chitinophaga sp. nov., isolated from soil.</title>
        <authorList>
            <person name="Jeon C.O."/>
        </authorList>
    </citation>
    <scope>NUCLEOTIDE SEQUENCE</scope>
    <source>
        <strain evidence="4">R8</strain>
    </source>
</reference>
<dbReference type="Pfam" id="PF04773">
    <property type="entry name" value="FecR"/>
    <property type="match status" value="1"/>
</dbReference>
<feature type="domain" description="FecR protein" evidence="2">
    <location>
        <begin position="103"/>
        <end position="186"/>
    </location>
</feature>
<keyword evidence="1" id="KW-0472">Membrane</keyword>
<feature type="domain" description="Protein FecR C-terminal" evidence="3">
    <location>
        <begin position="233"/>
        <end position="301"/>
    </location>
</feature>
<proteinExistence type="predicted"/>
<gene>
    <name evidence="4" type="ORF">MKQ68_01505</name>
</gene>
<dbReference type="InterPro" id="IPR006860">
    <property type="entry name" value="FecR"/>
</dbReference>